<comment type="caution">
    <text evidence="2">The sequence shown here is derived from an EMBL/GenBank/DDBJ whole genome shotgun (WGS) entry which is preliminary data.</text>
</comment>
<sequence length="113" mass="12197">MIGPDLGEPDAAQPMIDWINGAPPAELAAELMAAFDPNVPGSARVLALSEFTDWMFRGFPRRRGLVVPARPVRESLLDRGGRLDTGRTLRARAHDELVGLPAGRPQPGDRFAG</sequence>
<dbReference type="Proteomes" id="UP000193738">
    <property type="component" value="Unassembled WGS sequence"/>
</dbReference>
<dbReference type="EMBL" id="LQOX01000010">
    <property type="protein sequence ID" value="ORV79536.1"/>
    <property type="molecule type" value="Genomic_DNA"/>
</dbReference>
<accession>A0A1X1W120</accession>
<proteinExistence type="predicted"/>
<evidence type="ECO:0000313" key="3">
    <source>
        <dbReference type="Proteomes" id="UP000193738"/>
    </source>
</evidence>
<protein>
    <submittedName>
        <fullName evidence="2">Uncharacterized protein</fullName>
    </submittedName>
</protein>
<gene>
    <name evidence="2" type="ORF">AWC07_22590</name>
</gene>
<feature type="region of interest" description="Disordered" evidence="1">
    <location>
        <begin position="88"/>
        <end position="113"/>
    </location>
</feature>
<evidence type="ECO:0000313" key="2">
    <source>
        <dbReference type="EMBL" id="ORV79536.1"/>
    </source>
</evidence>
<reference evidence="2 3" key="1">
    <citation type="submission" date="2016-01" db="EMBL/GenBank/DDBJ databases">
        <title>The new phylogeny of the genus Mycobacterium.</title>
        <authorList>
            <person name="Tarcisio F."/>
            <person name="Conor M."/>
            <person name="Antonella G."/>
            <person name="Elisabetta G."/>
            <person name="Giulia F.S."/>
            <person name="Sara T."/>
            <person name="Anna F."/>
            <person name="Clotilde B."/>
            <person name="Roberto B."/>
            <person name="Veronica D.S."/>
            <person name="Fabio R."/>
            <person name="Monica P."/>
            <person name="Olivier J."/>
            <person name="Enrico T."/>
            <person name="Nicola S."/>
        </authorList>
    </citation>
    <scope>NUCLEOTIDE SEQUENCE [LARGE SCALE GENOMIC DNA]</scope>
    <source>
        <strain evidence="2 3">DSM 43505</strain>
    </source>
</reference>
<evidence type="ECO:0000256" key="1">
    <source>
        <dbReference type="SAM" id="MobiDB-lite"/>
    </source>
</evidence>
<dbReference type="AlphaFoldDB" id="A0A1X1W120"/>
<organism evidence="2 3">
    <name type="scientific">Mycobacterium gastri</name>
    <dbReference type="NCBI Taxonomy" id="1777"/>
    <lineage>
        <taxon>Bacteria</taxon>
        <taxon>Bacillati</taxon>
        <taxon>Actinomycetota</taxon>
        <taxon>Actinomycetes</taxon>
        <taxon>Mycobacteriales</taxon>
        <taxon>Mycobacteriaceae</taxon>
        <taxon>Mycobacterium</taxon>
    </lineage>
</organism>
<feature type="compositionally biased region" description="Basic and acidic residues" evidence="1">
    <location>
        <begin position="88"/>
        <end position="97"/>
    </location>
</feature>
<dbReference type="RefSeq" id="WP_036413846.1">
    <property type="nucleotide sequence ID" value="NZ_LQOX01000010.1"/>
</dbReference>
<name>A0A1X1W120_MYCGS</name>
<keyword evidence="3" id="KW-1185">Reference proteome</keyword>